<keyword evidence="1" id="KW-0812">Transmembrane</keyword>
<accession>A0A8D8QBN4</accession>
<dbReference type="EMBL" id="HBUF01068621">
    <property type="protein sequence ID" value="CAG6628706.1"/>
    <property type="molecule type" value="Transcribed_RNA"/>
</dbReference>
<reference evidence="2" key="1">
    <citation type="submission" date="2021-05" db="EMBL/GenBank/DDBJ databases">
        <authorList>
            <person name="Alioto T."/>
            <person name="Alioto T."/>
            <person name="Gomez Garrido J."/>
        </authorList>
    </citation>
    <scope>NUCLEOTIDE SEQUENCE</scope>
</reference>
<feature type="transmembrane region" description="Helical" evidence="1">
    <location>
        <begin position="61"/>
        <end position="81"/>
    </location>
</feature>
<evidence type="ECO:0000256" key="1">
    <source>
        <dbReference type="SAM" id="Phobius"/>
    </source>
</evidence>
<keyword evidence="1" id="KW-1133">Transmembrane helix</keyword>
<keyword evidence="1" id="KW-0472">Membrane</keyword>
<feature type="transmembrane region" description="Helical" evidence="1">
    <location>
        <begin position="102"/>
        <end position="121"/>
    </location>
</feature>
<proteinExistence type="predicted"/>
<dbReference type="EMBL" id="HBUF01068620">
    <property type="protein sequence ID" value="CAG6628705.1"/>
    <property type="molecule type" value="Transcribed_RNA"/>
</dbReference>
<sequence>MHLLDNRKEKKGGGGTRTAILQRDGKTYQRFMMLKSIRRIYSRLYHLLPRYIFLEFTDDHIIYFITLSYIHTFVELTFIYRRFNHLLSCHTYVELTLMYRRFYHLLPCFTYVELTLMYRRFYHLLPCFYIR</sequence>
<name>A0A8D8QBN4_9HEMI</name>
<dbReference type="AlphaFoldDB" id="A0A8D8QBN4"/>
<evidence type="ECO:0000313" key="2">
    <source>
        <dbReference type="EMBL" id="CAG6628706.1"/>
    </source>
</evidence>
<protein>
    <submittedName>
        <fullName evidence="2">Uncharacterized protein</fullName>
    </submittedName>
</protein>
<organism evidence="2">
    <name type="scientific">Cacopsylla melanoneura</name>
    <dbReference type="NCBI Taxonomy" id="428564"/>
    <lineage>
        <taxon>Eukaryota</taxon>
        <taxon>Metazoa</taxon>
        <taxon>Ecdysozoa</taxon>
        <taxon>Arthropoda</taxon>
        <taxon>Hexapoda</taxon>
        <taxon>Insecta</taxon>
        <taxon>Pterygota</taxon>
        <taxon>Neoptera</taxon>
        <taxon>Paraneoptera</taxon>
        <taxon>Hemiptera</taxon>
        <taxon>Sternorrhyncha</taxon>
        <taxon>Psylloidea</taxon>
        <taxon>Psyllidae</taxon>
        <taxon>Psyllinae</taxon>
        <taxon>Cacopsylla</taxon>
    </lineage>
</organism>